<dbReference type="PATRIC" id="fig|1303518.3.peg.1217"/>
<dbReference type="InterPro" id="IPR006641">
    <property type="entry name" value="YqgF/RNaseH-like_dom"/>
</dbReference>
<dbReference type="HAMAP" id="MF_00651">
    <property type="entry name" value="Nuclease_YqgF"/>
    <property type="match status" value="1"/>
</dbReference>
<reference evidence="8" key="1">
    <citation type="submission" date="2013-03" db="EMBL/GenBank/DDBJ databases">
        <title>Genome sequence of Chthonomonas calidirosea, the first sequenced genome from the Armatimonadetes phylum (formally candidate division OP10).</title>
        <authorList>
            <person name="Lee K.C.Y."/>
            <person name="Morgan X.C."/>
            <person name="Dunfield P.F."/>
            <person name="Tamas I."/>
            <person name="Houghton K.M."/>
            <person name="Vyssotski M."/>
            <person name="Ryan J.L.J."/>
            <person name="Lagutin K."/>
            <person name="McDonald I.R."/>
            <person name="Stott M.B."/>
        </authorList>
    </citation>
    <scope>NUCLEOTIDE SEQUENCE [LARGE SCALE GENOMIC DNA]</scope>
    <source>
        <strain evidence="8">DSM 23976 / ICMP 18418 / T49</strain>
    </source>
</reference>
<protein>
    <recommendedName>
        <fullName evidence="5">Putative pre-16S rRNA nuclease</fullName>
        <ecNumber evidence="5">3.1.-.-</ecNumber>
    </recommendedName>
</protein>
<dbReference type="InterPro" id="IPR037027">
    <property type="entry name" value="YqgF/RNaseH-like_dom_sf"/>
</dbReference>
<dbReference type="EC" id="3.1.-.-" evidence="5"/>
<dbReference type="PANTHER" id="PTHR33317">
    <property type="entry name" value="POLYNUCLEOTIDYL TRANSFERASE, RIBONUCLEASE H-LIKE SUPERFAMILY PROTEIN"/>
    <property type="match status" value="1"/>
</dbReference>
<dbReference type="RefSeq" id="WP_016482558.1">
    <property type="nucleotide sequence ID" value="NC_021487.1"/>
</dbReference>
<dbReference type="SMART" id="SM00732">
    <property type="entry name" value="YqgFc"/>
    <property type="match status" value="1"/>
</dbReference>
<organism evidence="7 8">
    <name type="scientific">Chthonomonas calidirosea (strain DSM 23976 / ICMP 18418 / T49)</name>
    <dbReference type="NCBI Taxonomy" id="1303518"/>
    <lineage>
        <taxon>Bacteria</taxon>
        <taxon>Bacillati</taxon>
        <taxon>Armatimonadota</taxon>
        <taxon>Chthonomonadia</taxon>
        <taxon>Chthonomonadales</taxon>
        <taxon>Chthonomonadaceae</taxon>
        <taxon>Chthonomonas</taxon>
    </lineage>
</organism>
<dbReference type="GO" id="GO:0000967">
    <property type="term" value="P:rRNA 5'-end processing"/>
    <property type="evidence" value="ECO:0007669"/>
    <property type="project" value="UniProtKB-UniRule"/>
</dbReference>
<dbReference type="KEGG" id="ccz:CCALI_01194"/>
<feature type="domain" description="YqgF/RNase H-like" evidence="6">
    <location>
        <begin position="1"/>
        <end position="102"/>
    </location>
</feature>
<dbReference type="Pfam" id="PF03652">
    <property type="entry name" value="RuvX"/>
    <property type="match status" value="1"/>
</dbReference>
<dbReference type="PANTHER" id="PTHR33317:SF4">
    <property type="entry name" value="POLYNUCLEOTIDYL TRANSFERASE, RIBONUCLEASE H-LIKE SUPERFAMILY PROTEIN"/>
    <property type="match status" value="1"/>
</dbReference>
<dbReference type="Proteomes" id="UP000014227">
    <property type="component" value="Chromosome I"/>
</dbReference>
<dbReference type="AlphaFoldDB" id="S0EYL9"/>
<sequence length="139" mass="15950">MKILGLDVGEKTIGVAISDEEERWAFPVQTIVRQEGWRRDMAAIRALVASEKIGRIVVGLPLTLEGQKGVQAQKVEAFLQILRRNVRIPIEVLDERFTTLEAERVLRSLESDFRRRKEVVDANAACLILQTYLDRRQHK</sequence>
<name>S0EYL9_CHTCT</name>
<comment type="function">
    <text evidence="5">Could be a nuclease involved in processing of the 5'-end of pre-16S rRNA.</text>
</comment>
<evidence type="ECO:0000259" key="6">
    <source>
        <dbReference type="SMART" id="SM00732"/>
    </source>
</evidence>
<dbReference type="eggNOG" id="COG0816">
    <property type="taxonomic scope" value="Bacteria"/>
</dbReference>
<evidence type="ECO:0000313" key="8">
    <source>
        <dbReference type="Proteomes" id="UP000014227"/>
    </source>
</evidence>
<comment type="similarity">
    <text evidence="5">Belongs to the YqgF HJR family.</text>
</comment>
<accession>S0EYL9</accession>
<evidence type="ECO:0000256" key="2">
    <source>
        <dbReference type="ARBA" id="ARBA00022517"/>
    </source>
</evidence>
<dbReference type="Gene3D" id="3.30.420.140">
    <property type="entry name" value="YqgF/RNase H-like domain"/>
    <property type="match status" value="1"/>
</dbReference>
<evidence type="ECO:0000256" key="1">
    <source>
        <dbReference type="ARBA" id="ARBA00022490"/>
    </source>
</evidence>
<dbReference type="InterPro" id="IPR012337">
    <property type="entry name" value="RNaseH-like_sf"/>
</dbReference>
<gene>
    <name evidence="7" type="ORF">CCALI_01194</name>
</gene>
<proteinExistence type="inferred from homology"/>
<dbReference type="InParanoid" id="S0EYL9"/>
<keyword evidence="3 5" id="KW-0540">Nuclease</keyword>
<evidence type="ECO:0000256" key="5">
    <source>
        <dbReference type="HAMAP-Rule" id="MF_00651"/>
    </source>
</evidence>
<dbReference type="FunCoup" id="S0EYL9">
    <property type="interactions" value="282"/>
</dbReference>
<comment type="subcellular location">
    <subcellularLocation>
        <location evidence="5">Cytoplasm</location>
    </subcellularLocation>
</comment>
<dbReference type="GO" id="GO:0005829">
    <property type="term" value="C:cytosol"/>
    <property type="evidence" value="ECO:0007669"/>
    <property type="project" value="TreeGrafter"/>
</dbReference>
<keyword evidence="8" id="KW-1185">Reference proteome</keyword>
<dbReference type="InterPro" id="IPR005227">
    <property type="entry name" value="YqgF"/>
</dbReference>
<keyword evidence="1 5" id="KW-0963">Cytoplasm</keyword>
<dbReference type="GO" id="GO:0004518">
    <property type="term" value="F:nuclease activity"/>
    <property type="evidence" value="ECO:0007669"/>
    <property type="project" value="UniProtKB-KW"/>
</dbReference>
<dbReference type="NCBIfam" id="TIGR00250">
    <property type="entry name" value="RNAse_H_YqgF"/>
    <property type="match status" value="1"/>
</dbReference>
<dbReference type="OrthoDB" id="9796140at2"/>
<dbReference type="EMBL" id="HF951689">
    <property type="protein sequence ID" value="CCW35013.1"/>
    <property type="molecule type" value="Genomic_DNA"/>
</dbReference>
<keyword evidence="2 5" id="KW-0690">Ribosome biogenesis</keyword>
<evidence type="ECO:0000256" key="3">
    <source>
        <dbReference type="ARBA" id="ARBA00022722"/>
    </source>
</evidence>
<keyword evidence="4 5" id="KW-0378">Hydrolase</keyword>
<dbReference type="SUPFAM" id="SSF53098">
    <property type="entry name" value="Ribonuclease H-like"/>
    <property type="match status" value="1"/>
</dbReference>
<dbReference type="CDD" id="cd16964">
    <property type="entry name" value="YqgF"/>
    <property type="match status" value="1"/>
</dbReference>
<evidence type="ECO:0000313" key="7">
    <source>
        <dbReference type="EMBL" id="CCW35013.1"/>
    </source>
</evidence>
<dbReference type="GO" id="GO:0016788">
    <property type="term" value="F:hydrolase activity, acting on ester bonds"/>
    <property type="evidence" value="ECO:0007669"/>
    <property type="project" value="UniProtKB-UniRule"/>
</dbReference>
<evidence type="ECO:0000256" key="4">
    <source>
        <dbReference type="ARBA" id="ARBA00022801"/>
    </source>
</evidence>
<dbReference type="STRING" id="454171.CP488_02903"/>
<dbReference type="HOGENOM" id="CLU_098240_2_0_0"/>